<dbReference type="NCBIfam" id="TIGR01730">
    <property type="entry name" value="RND_mfp"/>
    <property type="match status" value="1"/>
</dbReference>
<evidence type="ECO:0000256" key="2">
    <source>
        <dbReference type="SAM" id="Coils"/>
    </source>
</evidence>
<dbReference type="InterPro" id="IPR058625">
    <property type="entry name" value="MdtA-like_BSH"/>
</dbReference>
<dbReference type="Gene3D" id="2.40.420.20">
    <property type="match status" value="1"/>
</dbReference>
<dbReference type="GO" id="GO:1990281">
    <property type="term" value="C:efflux pump complex"/>
    <property type="evidence" value="ECO:0007669"/>
    <property type="project" value="TreeGrafter"/>
</dbReference>
<evidence type="ECO:0000256" key="1">
    <source>
        <dbReference type="ARBA" id="ARBA00009477"/>
    </source>
</evidence>
<dbReference type="Pfam" id="PF25917">
    <property type="entry name" value="BSH_RND"/>
    <property type="match status" value="1"/>
</dbReference>
<dbReference type="InterPro" id="IPR006143">
    <property type="entry name" value="RND_pump_MFP"/>
</dbReference>
<dbReference type="AlphaFoldDB" id="A0A327JNX9"/>
<evidence type="ECO:0000313" key="6">
    <source>
        <dbReference type="Proteomes" id="UP000249299"/>
    </source>
</evidence>
<sequence>MKPIDLNVHQTAELKKRSRLWLIPQILLPVLIVAASILLSGMLVATKPDVPQRPPREQVYIVDTEPVALAANRPMLQVFGTLAAARTVELRALVAGEVVSVMPNLVVGASVKKGETLVEIDRFEYEGAVTEADINLAEAKARLAENRARLALEESSIARYAEQLDFAEKDLERARSLLKSGNITQRGLDERELVVSQRRQALDQRRNTIDIEKAKVEQQAVSLKRLEWKLSQARRNLANTKLVAPFDGIVTSENVEAGRLLNVNDLAVAMFEDDRLEARFVLSDRQYGEIALDREPVVGREIDVVWQVGGEPVRFTAVIDRVGAEIAPERGGVEVFARIPQQATRVDLRPGAFVEITVPGRVFPATARLPETTVYGNDHVFAVVDGRLAERAVKVEAYDNGSVIVSGDLKDGERVLTTRIAEVGEGLRVREPGTAKPADEDVAAR</sequence>
<dbReference type="Gene3D" id="1.10.287.470">
    <property type="entry name" value="Helix hairpin bin"/>
    <property type="match status" value="1"/>
</dbReference>
<keyword evidence="6" id="KW-1185">Reference proteome</keyword>
<keyword evidence="3" id="KW-0812">Transmembrane</keyword>
<proteinExistence type="inferred from homology"/>
<dbReference type="Gene3D" id="2.40.50.100">
    <property type="match status" value="1"/>
</dbReference>
<name>A0A327JNX9_9HYPH</name>
<comment type="caution">
    <text evidence="5">The sequence shown here is derived from an EMBL/GenBank/DDBJ whole genome shotgun (WGS) entry which is preliminary data.</text>
</comment>
<dbReference type="PANTHER" id="PTHR30469">
    <property type="entry name" value="MULTIDRUG RESISTANCE PROTEIN MDTA"/>
    <property type="match status" value="1"/>
</dbReference>
<dbReference type="Proteomes" id="UP000249299">
    <property type="component" value="Unassembled WGS sequence"/>
</dbReference>
<dbReference type="EMBL" id="NPEV01000022">
    <property type="protein sequence ID" value="RAI27073.1"/>
    <property type="molecule type" value="Genomic_DNA"/>
</dbReference>
<keyword evidence="3" id="KW-0472">Membrane</keyword>
<gene>
    <name evidence="5" type="ORF">CH339_11395</name>
</gene>
<evidence type="ECO:0000313" key="5">
    <source>
        <dbReference type="EMBL" id="RAI27073.1"/>
    </source>
</evidence>
<dbReference type="OrthoDB" id="9813967at2"/>
<organism evidence="5 6">
    <name type="scientific">Rhodobium orientis</name>
    <dbReference type="NCBI Taxonomy" id="34017"/>
    <lineage>
        <taxon>Bacteria</taxon>
        <taxon>Pseudomonadati</taxon>
        <taxon>Pseudomonadota</taxon>
        <taxon>Alphaproteobacteria</taxon>
        <taxon>Hyphomicrobiales</taxon>
        <taxon>Rhodobiaceae</taxon>
        <taxon>Rhodobium</taxon>
    </lineage>
</organism>
<accession>A0A327JNX9</accession>
<dbReference type="SUPFAM" id="SSF111369">
    <property type="entry name" value="HlyD-like secretion proteins"/>
    <property type="match status" value="1"/>
</dbReference>
<comment type="similarity">
    <text evidence="1">Belongs to the membrane fusion protein (MFP) (TC 8.A.1) family.</text>
</comment>
<reference evidence="5 6" key="1">
    <citation type="submission" date="2017-07" db="EMBL/GenBank/DDBJ databases">
        <title>Draft Genome Sequences of Select Purple Nonsulfur Bacteria.</title>
        <authorList>
            <person name="Lasarre B."/>
            <person name="Mckinlay J.B."/>
        </authorList>
    </citation>
    <scope>NUCLEOTIDE SEQUENCE [LARGE SCALE GENOMIC DNA]</scope>
    <source>
        <strain evidence="5 6">DSM 11290</strain>
    </source>
</reference>
<feature type="coiled-coil region" evidence="2">
    <location>
        <begin position="129"/>
        <end position="177"/>
    </location>
</feature>
<evidence type="ECO:0000256" key="3">
    <source>
        <dbReference type="SAM" id="Phobius"/>
    </source>
</evidence>
<dbReference type="RefSeq" id="WP_111434492.1">
    <property type="nucleotide sequence ID" value="NZ_JACIGG010000022.1"/>
</dbReference>
<keyword evidence="2" id="KW-0175">Coiled coil</keyword>
<feature type="coiled-coil region" evidence="2">
    <location>
        <begin position="216"/>
        <end position="243"/>
    </location>
</feature>
<dbReference type="Gene3D" id="2.40.30.170">
    <property type="match status" value="1"/>
</dbReference>
<feature type="transmembrane region" description="Helical" evidence="3">
    <location>
        <begin position="20"/>
        <end position="45"/>
    </location>
</feature>
<evidence type="ECO:0000259" key="4">
    <source>
        <dbReference type="Pfam" id="PF25917"/>
    </source>
</evidence>
<protein>
    <recommendedName>
        <fullName evidence="4">Multidrug resistance protein MdtA-like barrel-sandwich hybrid domain-containing protein</fullName>
    </recommendedName>
</protein>
<dbReference type="PANTHER" id="PTHR30469:SF15">
    <property type="entry name" value="HLYD FAMILY OF SECRETION PROTEINS"/>
    <property type="match status" value="1"/>
</dbReference>
<feature type="domain" description="Multidrug resistance protein MdtA-like barrel-sandwich hybrid" evidence="4">
    <location>
        <begin position="86"/>
        <end position="264"/>
    </location>
</feature>
<dbReference type="GO" id="GO:0015562">
    <property type="term" value="F:efflux transmembrane transporter activity"/>
    <property type="evidence" value="ECO:0007669"/>
    <property type="project" value="TreeGrafter"/>
</dbReference>
<keyword evidence="3" id="KW-1133">Transmembrane helix</keyword>